<dbReference type="InterPro" id="IPR033704">
    <property type="entry name" value="dUTPase_trimeric"/>
</dbReference>
<dbReference type="InterPro" id="IPR008181">
    <property type="entry name" value="dUTPase"/>
</dbReference>
<evidence type="ECO:0000256" key="1">
    <source>
        <dbReference type="ARBA" id="ARBA00006581"/>
    </source>
</evidence>
<dbReference type="InterPro" id="IPR029054">
    <property type="entry name" value="dUTPase-like"/>
</dbReference>
<organism evidence="7 8">
    <name type="scientific">Salicibibacter halophilus</name>
    <dbReference type="NCBI Taxonomy" id="2502791"/>
    <lineage>
        <taxon>Bacteria</taxon>
        <taxon>Bacillati</taxon>
        <taxon>Bacillota</taxon>
        <taxon>Bacilli</taxon>
        <taxon>Bacillales</taxon>
        <taxon>Bacillaceae</taxon>
        <taxon>Salicibibacter</taxon>
    </lineage>
</organism>
<reference evidence="8" key="1">
    <citation type="submission" date="2019-01" db="EMBL/GenBank/DDBJ databases">
        <title>Genomic analysis of Salicibibacter sp. NKC3-5.</title>
        <authorList>
            <person name="Oh Y.J."/>
        </authorList>
    </citation>
    <scope>NUCLEOTIDE SEQUENCE [LARGE SCALE GENOMIC DNA]</scope>
    <source>
        <strain evidence="8">NKC3-5</strain>
    </source>
</reference>
<evidence type="ECO:0000256" key="3">
    <source>
        <dbReference type="ARBA" id="ARBA00022801"/>
    </source>
</evidence>
<evidence type="ECO:0000256" key="4">
    <source>
        <dbReference type="ARBA" id="ARBA00023080"/>
    </source>
</evidence>
<evidence type="ECO:0000259" key="6">
    <source>
        <dbReference type="Pfam" id="PF00692"/>
    </source>
</evidence>
<name>A0A514LLL4_9BACI</name>
<dbReference type="Pfam" id="PF00692">
    <property type="entry name" value="dUTPase"/>
    <property type="match status" value="1"/>
</dbReference>
<dbReference type="GO" id="GO:0046081">
    <property type="term" value="P:dUTP catabolic process"/>
    <property type="evidence" value="ECO:0007669"/>
    <property type="project" value="InterPro"/>
</dbReference>
<comment type="catalytic activity">
    <reaction evidence="5">
        <text>dUTP + H2O = dUMP + diphosphate + H(+)</text>
        <dbReference type="Rhea" id="RHEA:10248"/>
        <dbReference type="ChEBI" id="CHEBI:15377"/>
        <dbReference type="ChEBI" id="CHEBI:15378"/>
        <dbReference type="ChEBI" id="CHEBI:33019"/>
        <dbReference type="ChEBI" id="CHEBI:61555"/>
        <dbReference type="ChEBI" id="CHEBI:246422"/>
        <dbReference type="EC" id="3.6.1.23"/>
    </reaction>
</comment>
<dbReference type="EC" id="3.6.1.23" evidence="2"/>
<evidence type="ECO:0000313" key="8">
    <source>
        <dbReference type="Proteomes" id="UP000319756"/>
    </source>
</evidence>
<evidence type="ECO:0000256" key="5">
    <source>
        <dbReference type="ARBA" id="ARBA00047686"/>
    </source>
</evidence>
<dbReference type="GO" id="GO:0006226">
    <property type="term" value="P:dUMP biosynthetic process"/>
    <property type="evidence" value="ECO:0007669"/>
    <property type="project" value="InterPro"/>
</dbReference>
<proteinExistence type="inferred from homology"/>
<accession>A0A514LLL4</accession>
<gene>
    <name evidence="7" type="primary">dut</name>
    <name evidence="7" type="ORF">EPH95_17600</name>
</gene>
<dbReference type="GO" id="GO:0004170">
    <property type="term" value="F:dUTP diphosphatase activity"/>
    <property type="evidence" value="ECO:0007669"/>
    <property type="project" value="UniProtKB-EC"/>
</dbReference>
<dbReference type="SUPFAM" id="SSF51283">
    <property type="entry name" value="dUTPase-like"/>
    <property type="match status" value="1"/>
</dbReference>
<keyword evidence="3 7" id="KW-0378">Hydrolase</keyword>
<dbReference type="OrthoDB" id="9809956at2"/>
<dbReference type="GO" id="GO:0000287">
    <property type="term" value="F:magnesium ion binding"/>
    <property type="evidence" value="ECO:0007669"/>
    <property type="project" value="InterPro"/>
</dbReference>
<dbReference type="RefSeq" id="WP_142091257.1">
    <property type="nucleotide sequence ID" value="NZ_CP035485.1"/>
</dbReference>
<dbReference type="PANTHER" id="PTHR11241">
    <property type="entry name" value="DEOXYURIDINE 5'-TRIPHOSPHATE NUCLEOTIDOHYDROLASE"/>
    <property type="match status" value="1"/>
</dbReference>
<dbReference type="NCBIfam" id="TIGR00576">
    <property type="entry name" value="dut"/>
    <property type="match status" value="1"/>
</dbReference>
<dbReference type="Gene3D" id="2.70.40.10">
    <property type="match status" value="1"/>
</dbReference>
<dbReference type="CDD" id="cd07557">
    <property type="entry name" value="trimeric_dUTPase"/>
    <property type="match status" value="1"/>
</dbReference>
<dbReference type="KEGG" id="sale:EPH95_17600"/>
<dbReference type="Proteomes" id="UP000319756">
    <property type="component" value="Chromosome"/>
</dbReference>
<dbReference type="EMBL" id="CP035485">
    <property type="protein sequence ID" value="QDI92760.1"/>
    <property type="molecule type" value="Genomic_DNA"/>
</dbReference>
<evidence type="ECO:0000256" key="2">
    <source>
        <dbReference type="ARBA" id="ARBA00012379"/>
    </source>
</evidence>
<dbReference type="PANTHER" id="PTHR11241:SF0">
    <property type="entry name" value="DEOXYURIDINE 5'-TRIPHOSPHATE NUCLEOTIDOHYDROLASE"/>
    <property type="match status" value="1"/>
</dbReference>
<protein>
    <recommendedName>
        <fullName evidence="2">dUTP diphosphatase</fullName>
        <ecNumber evidence="2">3.6.1.23</ecNumber>
    </recommendedName>
</protein>
<evidence type="ECO:0000313" key="7">
    <source>
        <dbReference type="EMBL" id="QDI92760.1"/>
    </source>
</evidence>
<feature type="domain" description="dUTPase-like" evidence="6">
    <location>
        <begin position="13"/>
        <end position="99"/>
    </location>
</feature>
<comment type="similarity">
    <text evidence="1">Belongs to the dUTPase family.</text>
</comment>
<dbReference type="InterPro" id="IPR036157">
    <property type="entry name" value="dUTPase-like_sf"/>
</dbReference>
<dbReference type="AlphaFoldDB" id="A0A514LLL4"/>
<keyword evidence="4" id="KW-0546">Nucleotide metabolism</keyword>
<keyword evidence="8" id="KW-1185">Reference proteome</keyword>
<sequence length="170" mass="18362">MEIHVPVKKINPNAKLPTYGSDQAAGFDLYAAEEVILAPGETKSVNLGLAFAIPKGYEIQIRPRSGNSKKTKLRISNAPGTIDADYRGEVAVLLDNTSNLSDGTEKALFSIKGEKEESNIVYSEGTYIIYKHDRIAQGVLTEVPRAIFSETDVLEETVRGSAGFGSTGIK</sequence>